<feature type="transmembrane region" description="Helical" evidence="1">
    <location>
        <begin position="28"/>
        <end position="48"/>
    </location>
</feature>
<feature type="transmembrane region" description="Helical" evidence="1">
    <location>
        <begin position="148"/>
        <end position="168"/>
    </location>
</feature>
<evidence type="ECO:0000256" key="1">
    <source>
        <dbReference type="SAM" id="Phobius"/>
    </source>
</evidence>
<feature type="transmembrane region" description="Helical" evidence="1">
    <location>
        <begin position="285"/>
        <end position="302"/>
    </location>
</feature>
<feature type="transmembrane region" description="Helical" evidence="1">
    <location>
        <begin position="54"/>
        <end position="74"/>
    </location>
</feature>
<keyword evidence="1" id="KW-0812">Transmembrane</keyword>
<evidence type="ECO:0000313" key="3">
    <source>
        <dbReference type="Proteomes" id="UP001592528"/>
    </source>
</evidence>
<dbReference type="Pfam" id="PF06772">
    <property type="entry name" value="LtrA"/>
    <property type="match status" value="1"/>
</dbReference>
<dbReference type="InterPro" id="IPR010640">
    <property type="entry name" value="Low_temperature_requirement_A"/>
</dbReference>
<gene>
    <name evidence="2" type="ORF">ACEZDJ_21305</name>
</gene>
<name>A0ABV6UQU3_9ACTN</name>
<feature type="transmembrane region" description="Helical" evidence="1">
    <location>
        <begin position="314"/>
        <end position="337"/>
    </location>
</feature>
<feature type="transmembrane region" description="Helical" evidence="1">
    <location>
        <begin position="216"/>
        <end position="233"/>
    </location>
</feature>
<organism evidence="2 3">
    <name type="scientific">Streptacidiphilus cavernicola</name>
    <dbReference type="NCBI Taxonomy" id="3342716"/>
    <lineage>
        <taxon>Bacteria</taxon>
        <taxon>Bacillati</taxon>
        <taxon>Actinomycetota</taxon>
        <taxon>Actinomycetes</taxon>
        <taxon>Kitasatosporales</taxon>
        <taxon>Streptomycetaceae</taxon>
        <taxon>Streptacidiphilus</taxon>
    </lineage>
</organism>
<feature type="transmembrane region" description="Helical" evidence="1">
    <location>
        <begin position="174"/>
        <end position="195"/>
    </location>
</feature>
<feature type="transmembrane region" description="Helical" evidence="1">
    <location>
        <begin position="245"/>
        <end position="264"/>
    </location>
</feature>
<accession>A0ABV6UQU3</accession>
<feature type="transmembrane region" description="Helical" evidence="1">
    <location>
        <begin position="114"/>
        <end position="136"/>
    </location>
</feature>
<keyword evidence="3" id="KW-1185">Reference proteome</keyword>
<dbReference type="EMBL" id="JBHEZZ010000012">
    <property type="protein sequence ID" value="MFC1403832.1"/>
    <property type="molecule type" value="Genomic_DNA"/>
</dbReference>
<keyword evidence="1" id="KW-1133">Transmembrane helix</keyword>
<dbReference type="PANTHER" id="PTHR36840">
    <property type="entry name" value="BLL5714 PROTEIN"/>
    <property type="match status" value="1"/>
</dbReference>
<comment type="caution">
    <text evidence="2">The sequence shown here is derived from an EMBL/GenBank/DDBJ whole genome shotgun (WGS) entry which is preliminary data.</text>
</comment>
<feature type="transmembrane region" description="Helical" evidence="1">
    <location>
        <begin position="86"/>
        <end position="108"/>
    </location>
</feature>
<dbReference type="Proteomes" id="UP001592528">
    <property type="component" value="Unassembled WGS sequence"/>
</dbReference>
<evidence type="ECO:0000313" key="2">
    <source>
        <dbReference type="EMBL" id="MFC1403832.1"/>
    </source>
</evidence>
<feature type="transmembrane region" description="Helical" evidence="1">
    <location>
        <begin position="349"/>
        <end position="367"/>
    </location>
</feature>
<dbReference type="RefSeq" id="WP_030252284.1">
    <property type="nucleotide sequence ID" value="NZ_JBHEZZ010000012.1"/>
</dbReference>
<keyword evidence="1" id="KW-0472">Membrane</keyword>
<proteinExistence type="predicted"/>
<protein>
    <submittedName>
        <fullName evidence="2">Low temperature requirement protein A</fullName>
    </submittedName>
</protein>
<reference evidence="2 3" key="1">
    <citation type="submission" date="2024-09" db="EMBL/GenBank/DDBJ databases">
        <authorList>
            <person name="Lee S.D."/>
        </authorList>
    </citation>
    <scope>NUCLEOTIDE SEQUENCE [LARGE SCALE GENOMIC DNA]</scope>
    <source>
        <strain evidence="2 3">N1-5</strain>
    </source>
</reference>
<dbReference type="PANTHER" id="PTHR36840:SF1">
    <property type="entry name" value="BLL5714 PROTEIN"/>
    <property type="match status" value="1"/>
</dbReference>
<sequence>MANPTTATGPGPAPSLLRDRSGAQRVTFLELFFDLVYVFAVTQLSHLLLAHLDWAGAAETLVLLTAVWWAWNFTAWFTNWFDPDQLAVRLAIIGIMLLGLVMSAALPQAFGDRALVFVLAYLAMQVGRHLFATVALRGDQLSREYARAMVWFGLSAVFWIAGALVHGVAVRGGLWAVAVLVEYLAAGIGFPVPGLGRSSTTAWNISGEHFVERCRLFVIIALGESVLVTGQTFGSGRFDAGRTAAFVTAFATAVTMWWIYFALAGRAVDSVVETTSDTGRMGVRITYVHLPIVAGVIVTAVGDEVVISHPGGHPAGFTTALVLAAGPALFLAGHLLLKRVMFGYYNRARHIGLLVLALLVPVGTVLPPLVVDIATTVVLAAVAWADVAAVRRITAADEVSVEL</sequence>